<dbReference type="InterPro" id="IPR035952">
    <property type="entry name" value="Rhomboid-like_sf"/>
</dbReference>
<dbReference type="SUPFAM" id="SSF144091">
    <property type="entry name" value="Rhomboid-like"/>
    <property type="match status" value="1"/>
</dbReference>
<dbReference type="Pfam" id="PF01694">
    <property type="entry name" value="Rhomboid"/>
    <property type="match status" value="1"/>
</dbReference>
<protein>
    <submittedName>
        <fullName evidence="7">Rhomboid family protein</fullName>
    </submittedName>
</protein>
<keyword evidence="8" id="KW-1185">Reference proteome</keyword>
<evidence type="ECO:0000256" key="5">
    <source>
        <dbReference type="SAM" id="Phobius"/>
    </source>
</evidence>
<dbReference type="EMBL" id="CP036287">
    <property type="protein sequence ID" value="QDU67889.1"/>
    <property type="molecule type" value="Genomic_DNA"/>
</dbReference>
<evidence type="ECO:0000256" key="2">
    <source>
        <dbReference type="ARBA" id="ARBA00022692"/>
    </source>
</evidence>
<feature type="transmembrane region" description="Helical" evidence="5">
    <location>
        <begin position="91"/>
        <end position="111"/>
    </location>
</feature>
<keyword evidence="2 5" id="KW-0812">Transmembrane</keyword>
<evidence type="ECO:0000256" key="4">
    <source>
        <dbReference type="ARBA" id="ARBA00023136"/>
    </source>
</evidence>
<dbReference type="Gene3D" id="1.20.1540.10">
    <property type="entry name" value="Rhomboid-like"/>
    <property type="match status" value="1"/>
</dbReference>
<evidence type="ECO:0000256" key="3">
    <source>
        <dbReference type="ARBA" id="ARBA00022989"/>
    </source>
</evidence>
<evidence type="ECO:0000313" key="7">
    <source>
        <dbReference type="EMBL" id="QDU67889.1"/>
    </source>
</evidence>
<feature type="transmembrane region" description="Helical" evidence="5">
    <location>
        <begin position="59"/>
        <end position="79"/>
    </location>
</feature>
<feature type="transmembrane region" description="Helical" evidence="5">
    <location>
        <begin position="181"/>
        <end position="201"/>
    </location>
</feature>
<proteinExistence type="predicted"/>
<dbReference type="Proteomes" id="UP000316921">
    <property type="component" value="Chromosome"/>
</dbReference>
<dbReference type="AlphaFoldDB" id="A0A518BLN2"/>
<feature type="transmembrane region" description="Helical" evidence="5">
    <location>
        <begin position="156"/>
        <end position="175"/>
    </location>
</feature>
<dbReference type="PANTHER" id="PTHR43066">
    <property type="entry name" value="RHOMBOID-RELATED PROTEIN"/>
    <property type="match status" value="1"/>
</dbReference>
<keyword evidence="3 5" id="KW-1133">Transmembrane helix</keyword>
<evidence type="ECO:0000313" key="8">
    <source>
        <dbReference type="Proteomes" id="UP000316921"/>
    </source>
</evidence>
<feature type="domain" description="Peptidase S54 rhomboid" evidence="6">
    <location>
        <begin position="55"/>
        <end position="200"/>
    </location>
</feature>
<reference evidence="7 8" key="1">
    <citation type="submission" date="2019-02" db="EMBL/GenBank/DDBJ databases">
        <title>Deep-cultivation of Planctomycetes and their phenomic and genomic characterization uncovers novel biology.</title>
        <authorList>
            <person name="Wiegand S."/>
            <person name="Jogler M."/>
            <person name="Boedeker C."/>
            <person name="Pinto D."/>
            <person name="Vollmers J."/>
            <person name="Rivas-Marin E."/>
            <person name="Kohn T."/>
            <person name="Peeters S.H."/>
            <person name="Heuer A."/>
            <person name="Rast P."/>
            <person name="Oberbeckmann S."/>
            <person name="Bunk B."/>
            <person name="Jeske O."/>
            <person name="Meyerdierks A."/>
            <person name="Storesund J.E."/>
            <person name="Kallscheuer N."/>
            <person name="Luecker S."/>
            <person name="Lage O.M."/>
            <person name="Pohl T."/>
            <person name="Merkel B.J."/>
            <person name="Hornburger P."/>
            <person name="Mueller R.-W."/>
            <person name="Bruemmer F."/>
            <person name="Labrenz M."/>
            <person name="Spormann A.M."/>
            <person name="Op den Camp H."/>
            <person name="Overmann J."/>
            <person name="Amann R."/>
            <person name="Jetten M.S.M."/>
            <person name="Mascher T."/>
            <person name="Medema M.H."/>
            <person name="Devos D.P."/>
            <person name="Kaster A.-K."/>
            <person name="Ovreas L."/>
            <person name="Rohde M."/>
            <person name="Galperin M.Y."/>
            <person name="Jogler C."/>
        </authorList>
    </citation>
    <scope>NUCLEOTIDE SEQUENCE [LARGE SCALE GENOMIC DNA]</scope>
    <source>
        <strain evidence="7 8">Pla133</strain>
    </source>
</reference>
<name>A0A518BLN2_9BACT</name>
<dbReference type="KEGG" id="pbap:Pla133_29780"/>
<keyword evidence="4 5" id="KW-0472">Membrane</keyword>
<dbReference type="PANTHER" id="PTHR43066:SF5">
    <property type="entry name" value="RHOMBOID-LIKE PROTEIN 11, CHLOROPLASTIC-RELATED"/>
    <property type="match status" value="1"/>
</dbReference>
<dbReference type="GO" id="GO:0004252">
    <property type="term" value="F:serine-type endopeptidase activity"/>
    <property type="evidence" value="ECO:0007669"/>
    <property type="project" value="InterPro"/>
</dbReference>
<sequence length="227" mass="24373">MLAFLPFRTDAYADRLPWGTVCLMAVNLVVFLAGVGGLIDIDPLILHWDGIHPLQWVTSVFVHGGWVHLIGNLIFLWTLGQIVEGAVGTRWMLALALSIAVLQGLVEQLLMSGSEGGSFGFSAILFGLLSSALVLAPRTNVDSLVLLGLRIRVMELPLGVLGFGLVAMEVLSLVFEELRLGSAALHLMGALIGLPLAIAGLKSGLLDAGGWDWFTLRERHRRSVGSD</sequence>
<gene>
    <name evidence="7" type="ORF">Pla133_29780</name>
</gene>
<evidence type="ECO:0000256" key="1">
    <source>
        <dbReference type="ARBA" id="ARBA00004141"/>
    </source>
</evidence>
<dbReference type="InterPro" id="IPR022764">
    <property type="entry name" value="Peptidase_S54_rhomboid_dom"/>
</dbReference>
<feature type="transmembrane region" description="Helical" evidence="5">
    <location>
        <begin position="117"/>
        <end position="136"/>
    </location>
</feature>
<dbReference type="RefSeq" id="WP_145066445.1">
    <property type="nucleotide sequence ID" value="NZ_CP036287.1"/>
</dbReference>
<feature type="transmembrane region" description="Helical" evidence="5">
    <location>
        <begin position="21"/>
        <end position="39"/>
    </location>
</feature>
<dbReference type="GO" id="GO:0016020">
    <property type="term" value="C:membrane"/>
    <property type="evidence" value="ECO:0007669"/>
    <property type="project" value="UniProtKB-SubCell"/>
</dbReference>
<evidence type="ECO:0000259" key="6">
    <source>
        <dbReference type="Pfam" id="PF01694"/>
    </source>
</evidence>
<organism evidence="7 8">
    <name type="scientific">Engelhardtia mirabilis</name>
    <dbReference type="NCBI Taxonomy" id="2528011"/>
    <lineage>
        <taxon>Bacteria</taxon>
        <taxon>Pseudomonadati</taxon>
        <taxon>Planctomycetota</taxon>
        <taxon>Planctomycetia</taxon>
        <taxon>Planctomycetia incertae sedis</taxon>
        <taxon>Engelhardtia</taxon>
    </lineage>
</organism>
<comment type="subcellular location">
    <subcellularLocation>
        <location evidence="1">Membrane</location>
        <topology evidence="1">Multi-pass membrane protein</topology>
    </subcellularLocation>
</comment>
<accession>A0A518BLN2</accession>